<dbReference type="SUPFAM" id="SSF110857">
    <property type="entry name" value="Gamma-glutamyl cyclotransferase-like"/>
    <property type="match status" value="1"/>
</dbReference>
<dbReference type="PANTHER" id="PTHR12935">
    <property type="entry name" value="GAMMA-GLUTAMYLCYCLOTRANSFERASE"/>
    <property type="match status" value="1"/>
</dbReference>
<dbReference type="CDD" id="cd06661">
    <property type="entry name" value="GGCT_like"/>
    <property type="match status" value="1"/>
</dbReference>
<accession>A0A645F1Z8</accession>
<sequence length="167" mass="19191">MQEEKIYIAYGSNLNLPQMEHRCPTAKVLGTSEIKDYELLFRGSKTGSYATIEPCEGSSVPVLLWSVKPKDEIALDRYEGYPVFYKKENMELSLNGETISAFVYIMTGGHRLGMPSDLYRKTIEEGYKSAGFDSAILENAISKTEERMLVEQEKEQEQESMFRMSWW</sequence>
<protein>
    <recommendedName>
        <fullName evidence="2">Gamma-glutamylcyclotransferase AIG2-like domain-containing protein</fullName>
    </recommendedName>
</protein>
<dbReference type="GO" id="GO:0003839">
    <property type="term" value="F:gamma-glutamylcyclotransferase activity"/>
    <property type="evidence" value="ECO:0007669"/>
    <property type="project" value="InterPro"/>
</dbReference>
<dbReference type="Pfam" id="PF06094">
    <property type="entry name" value="GGACT"/>
    <property type="match status" value="1"/>
</dbReference>
<comment type="caution">
    <text evidence="3">The sequence shown here is derived from an EMBL/GenBank/DDBJ whole genome shotgun (WGS) entry which is preliminary data.</text>
</comment>
<evidence type="ECO:0000313" key="3">
    <source>
        <dbReference type="EMBL" id="MPN08348.1"/>
    </source>
</evidence>
<dbReference type="PANTHER" id="PTHR12935:SF0">
    <property type="entry name" value="GAMMA-GLUTAMYLCYCLOTRANSFERASE"/>
    <property type="match status" value="1"/>
</dbReference>
<dbReference type="InterPro" id="IPR036568">
    <property type="entry name" value="GGCT-like_sf"/>
</dbReference>
<dbReference type="InterPro" id="IPR017939">
    <property type="entry name" value="G-Glutamylcylcotransferase"/>
</dbReference>
<dbReference type="EMBL" id="VSSQ01054388">
    <property type="protein sequence ID" value="MPN08348.1"/>
    <property type="molecule type" value="Genomic_DNA"/>
</dbReference>
<gene>
    <name evidence="3" type="ORF">SDC9_155630</name>
</gene>
<organism evidence="3">
    <name type="scientific">bioreactor metagenome</name>
    <dbReference type="NCBI Taxonomy" id="1076179"/>
    <lineage>
        <taxon>unclassified sequences</taxon>
        <taxon>metagenomes</taxon>
        <taxon>ecological metagenomes</taxon>
    </lineage>
</organism>
<dbReference type="Gene3D" id="3.10.490.10">
    <property type="entry name" value="Gamma-glutamyl cyclotransferase-like"/>
    <property type="match status" value="1"/>
</dbReference>
<dbReference type="InterPro" id="IPR013024">
    <property type="entry name" value="GGCT-like"/>
</dbReference>
<name>A0A645F1Z8_9ZZZZ</name>
<keyword evidence="1" id="KW-0456">Lyase</keyword>
<dbReference type="InterPro" id="IPR009288">
    <property type="entry name" value="AIG2-like_dom"/>
</dbReference>
<evidence type="ECO:0000256" key="1">
    <source>
        <dbReference type="ARBA" id="ARBA00023239"/>
    </source>
</evidence>
<dbReference type="AlphaFoldDB" id="A0A645F1Z8"/>
<feature type="domain" description="Gamma-glutamylcyclotransferase AIG2-like" evidence="2">
    <location>
        <begin position="8"/>
        <end position="108"/>
    </location>
</feature>
<evidence type="ECO:0000259" key="2">
    <source>
        <dbReference type="Pfam" id="PF06094"/>
    </source>
</evidence>
<reference evidence="3" key="1">
    <citation type="submission" date="2019-08" db="EMBL/GenBank/DDBJ databases">
        <authorList>
            <person name="Kucharzyk K."/>
            <person name="Murdoch R.W."/>
            <person name="Higgins S."/>
            <person name="Loffler F."/>
        </authorList>
    </citation>
    <scope>NUCLEOTIDE SEQUENCE</scope>
</reference>
<proteinExistence type="predicted"/>